<reference evidence="16 17" key="1">
    <citation type="submission" date="2013-02" db="EMBL/GenBank/DDBJ databases">
        <title>Genome sequence of Candida maltosa Xu316, a potential industrial strain for xylitol and ethanol production.</title>
        <authorList>
            <person name="Yu J."/>
            <person name="Wang Q."/>
            <person name="Geng X."/>
            <person name="Bao W."/>
            <person name="He P."/>
            <person name="Cai J."/>
        </authorList>
    </citation>
    <scope>NUCLEOTIDE SEQUENCE [LARGE SCALE GENOMIC DNA]</scope>
    <source>
        <strain evidence="17">Xu316</strain>
    </source>
</reference>
<dbReference type="SMART" id="SM00232">
    <property type="entry name" value="JAB_MPN"/>
    <property type="match status" value="1"/>
</dbReference>
<evidence type="ECO:0000256" key="3">
    <source>
        <dbReference type="ARBA" id="ARBA00006008"/>
    </source>
</evidence>
<comment type="similarity">
    <text evidence="3">Belongs to the peptidase M67A family. CSN5 subfamily.</text>
</comment>
<feature type="compositionally biased region" description="Basic and acidic residues" evidence="14">
    <location>
        <begin position="8"/>
        <end position="18"/>
    </location>
</feature>
<evidence type="ECO:0000313" key="17">
    <source>
        <dbReference type="Proteomes" id="UP000011777"/>
    </source>
</evidence>
<dbReference type="GO" id="GO:0008180">
    <property type="term" value="C:COP9 signalosome"/>
    <property type="evidence" value="ECO:0007669"/>
    <property type="project" value="UniProtKB-KW"/>
</dbReference>
<evidence type="ECO:0000256" key="6">
    <source>
        <dbReference type="ARBA" id="ARBA00022490"/>
    </source>
</evidence>
<evidence type="ECO:0000259" key="15">
    <source>
        <dbReference type="PROSITE" id="PS50249"/>
    </source>
</evidence>
<keyword evidence="17" id="KW-1185">Reference proteome</keyword>
<organism evidence="16 17">
    <name type="scientific">Candida maltosa (strain Xu316)</name>
    <name type="common">Yeast</name>
    <dbReference type="NCBI Taxonomy" id="1245528"/>
    <lineage>
        <taxon>Eukaryota</taxon>
        <taxon>Fungi</taxon>
        <taxon>Dikarya</taxon>
        <taxon>Ascomycota</taxon>
        <taxon>Saccharomycotina</taxon>
        <taxon>Pichiomycetes</taxon>
        <taxon>Debaryomycetaceae</taxon>
        <taxon>Candida/Lodderomyces clade</taxon>
        <taxon>Candida</taxon>
    </lineage>
</organism>
<keyword evidence="8" id="KW-0479">Metal-binding</keyword>
<feature type="region of interest" description="Disordered" evidence="14">
    <location>
        <begin position="1"/>
        <end position="27"/>
    </location>
</feature>
<keyword evidence="10" id="KW-0378">Hydrolase</keyword>
<dbReference type="eggNOG" id="KOG1554">
    <property type="taxonomic scope" value="Eukaryota"/>
</dbReference>
<evidence type="ECO:0000256" key="4">
    <source>
        <dbReference type="ARBA" id="ARBA00011098"/>
    </source>
</evidence>
<feature type="compositionally biased region" description="Basic and acidic residues" evidence="14">
    <location>
        <begin position="531"/>
        <end position="544"/>
    </location>
</feature>
<dbReference type="HOGENOM" id="CLU_031199_1_0_1"/>
<keyword evidence="13" id="KW-0539">Nucleus</keyword>
<keyword evidence="12" id="KW-0482">Metalloprotease</keyword>
<feature type="region of interest" description="Disordered" evidence="14">
    <location>
        <begin position="361"/>
        <end position="442"/>
    </location>
</feature>
<evidence type="ECO:0000256" key="8">
    <source>
        <dbReference type="ARBA" id="ARBA00022723"/>
    </source>
</evidence>
<keyword evidence="9" id="KW-0736">Signalosome</keyword>
<keyword evidence="6" id="KW-0963">Cytoplasm</keyword>
<evidence type="ECO:0000256" key="13">
    <source>
        <dbReference type="ARBA" id="ARBA00023242"/>
    </source>
</evidence>
<comment type="subcellular location">
    <subcellularLocation>
        <location evidence="2">Cytoplasm</location>
    </subcellularLocation>
    <subcellularLocation>
        <location evidence="1">Nucleus</location>
    </subcellularLocation>
</comment>
<feature type="non-terminal residue" evidence="16">
    <location>
        <position position="1"/>
    </location>
</feature>
<evidence type="ECO:0000256" key="5">
    <source>
        <dbReference type="ARBA" id="ARBA00014880"/>
    </source>
</evidence>
<dbReference type="SUPFAM" id="SSF102712">
    <property type="entry name" value="JAB1/MPN domain"/>
    <property type="match status" value="1"/>
</dbReference>
<dbReference type="PANTHER" id="PTHR10410">
    <property type="entry name" value="EUKARYOTIC TRANSLATION INITIATION FACTOR 3 -RELATED"/>
    <property type="match status" value="1"/>
</dbReference>
<feature type="domain" description="MPN" evidence="15">
    <location>
        <begin position="71"/>
        <end position="210"/>
    </location>
</feature>
<keyword evidence="11" id="KW-0862">Zinc</keyword>
<dbReference type="OMA" id="MISEWNR"/>
<protein>
    <recommendedName>
        <fullName evidence="5">COP9 signalosome complex subunit 5</fullName>
    </recommendedName>
</protein>
<evidence type="ECO:0000313" key="16">
    <source>
        <dbReference type="EMBL" id="EMG48219.1"/>
    </source>
</evidence>
<dbReference type="GO" id="GO:0008237">
    <property type="term" value="F:metallopeptidase activity"/>
    <property type="evidence" value="ECO:0007669"/>
    <property type="project" value="UniProtKB-KW"/>
</dbReference>
<feature type="compositionally biased region" description="Basic and acidic residues" evidence="14">
    <location>
        <begin position="388"/>
        <end position="410"/>
    </location>
</feature>
<evidence type="ECO:0000256" key="14">
    <source>
        <dbReference type="SAM" id="MobiDB-lite"/>
    </source>
</evidence>
<evidence type="ECO:0000256" key="2">
    <source>
        <dbReference type="ARBA" id="ARBA00004496"/>
    </source>
</evidence>
<dbReference type="EMBL" id="AOGT01001189">
    <property type="protein sequence ID" value="EMG48219.1"/>
    <property type="molecule type" value="Genomic_DNA"/>
</dbReference>
<dbReference type="Proteomes" id="UP000011777">
    <property type="component" value="Unassembled WGS sequence"/>
</dbReference>
<evidence type="ECO:0000256" key="11">
    <source>
        <dbReference type="ARBA" id="ARBA00022833"/>
    </source>
</evidence>
<dbReference type="OrthoDB" id="605656at2759"/>
<dbReference type="InterPro" id="IPR000555">
    <property type="entry name" value="JAMM/MPN+_dom"/>
</dbReference>
<dbReference type="Pfam" id="PF01398">
    <property type="entry name" value="JAB"/>
    <property type="match status" value="1"/>
</dbReference>
<dbReference type="AlphaFoldDB" id="M3K0L5"/>
<accession>M3K0L5</accession>
<feature type="region of interest" description="Disordered" evidence="14">
    <location>
        <begin position="505"/>
        <end position="544"/>
    </location>
</feature>
<evidence type="ECO:0000256" key="9">
    <source>
        <dbReference type="ARBA" id="ARBA00022790"/>
    </source>
</evidence>
<dbReference type="Gene3D" id="3.40.140.10">
    <property type="entry name" value="Cytidine Deaminase, domain 2"/>
    <property type="match status" value="1"/>
</dbReference>
<evidence type="ECO:0000256" key="1">
    <source>
        <dbReference type="ARBA" id="ARBA00004123"/>
    </source>
</evidence>
<name>M3K0L5_CANMX</name>
<gene>
    <name evidence="16" type="ORF">G210_1239</name>
</gene>
<dbReference type="GO" id="GO:0046872">
    <property type="term" value="F:metal ion binding"/>
    <property type="evidence" value="ECO:0007669"/>
    <property type="project" value="UniProtKB-KW"/>
</dbReference>
<keyword evidence="7" id="KW-0645">Protease</keyword>
<dbReference type="GO" id="GO:0006508">
    <property type="term" value="P:proteolysis"/>
    <property type="evidence" value="ECO:0007669"/>
    <property type="project" value="UniProtKB-KW"/>
</dbReference>
<dbReference type="PROSITE" id="PS50249">
    <property type="entry name" value="MPN"/>
    <property type="match status" value="1"/>
</dbReference>
<dbReference type="GO" id="GO:0005737">
    <property type="term" value="C:cytoplasm"/>
    <property type="evidence" value="ECO:0007669"/>
    <property type="project" value="UniProtKB-SubCell"/>
</dbReference>
<feature type="compositionally biased region" description="Acidic residues" evidence="14">
    <location>
        <begin position="411"/>
        <end position="442"/>
    </location>
</feature>
<dbReference type="CDD" id="cd08069">
    <property type="entry name" value="MPN_RPN11_CSN5"/>
    <property type="match status" value="1"/>
</dbReference>
<dbReference type="InterPro" id="IPR037518">
    <property type="entry name" value="MPN"/>
</dbReference>
<feature type="compositionally biased region" description="Low complexity" evidence="14">
    <location>
        <begin position="518"/>
        <end position="528"/>
    </location>
</feature>
<dbReference type="FunFam" id="3.40.140.10:FF:000203">
    <property type="entry name" value="COP9 signalosome complex subunit 5"/>
    <property type="match status" value="1"/>
</dbReference>
<evidence type="ECO:0000256" key="7">
    <source>
        <dbReference type="ARBA" id="ARBA00022670"/>
    </source>
</evidence>
<evidence type="ECO:0000256" key="12">
    <source>
        <dbReference type="ARBA" id="ARBA00023049"/>
    </source>
</evidence>
<sequence>MSSCLHELASELEHKQPDSSKTTTSKIKSIDISRLKQDLHEPSQFVSLPSIDPFLASKKPWKNDPKYFTKTYISSLALMKMTNHAQSGGSIEIMGMLMGKITNGAIIVTDVYRLPVEGTETRVNAQNEAYEYMVRYLESNKGLGKNHDENIVGWYHSHPGYGCWLSGIDVSTQSLNQGFQDPYLAIVVDPVRTLKSGKVDIGAFRTYPAGYNSTSGNIGGGGKKVGNLPKSKVKDFGSHSDKYYSLDIEIYASKFDEKVISLLKEEDSLSWMKNLLSNSPGDEVFGIKSKDIKSIELIKNYELIQENGEDDEYNLFNLIELLKKQNEPKTNMINRLNNKKFESNFENILYKKMLAKSKKAKKNKREAEMITPSADRDDDDELLDESDLEKTAETESKRGISDRDEVVSRDGDEEEEDEDDEGDDEEGEKSDDDMIEEDQEDEDLLEEVGALARYNFNDNRFEGYEDIYDPTKSRGLPRDARLSRKISGNNRSNRQNFENRFQIPGSREMEKSQRFIRGGRSSSGNNNNDHINLEDRMHGGTDTKNKNQNLIRISKSIGLNEVFDLITLDTQSKLFS</sequence>
<evidence type="ECO:0000256" key="10">
    <source>
        <dbReference type="ARBA" id="ARBA00022801"/>
    </source>
</evidence>
<proteinExistence type="inferred from homology"/>
<comment type="subunit">
    <text evidence="4">Component of the COP9 signalosome (CSN) complex.</text>
</comment>
<dbReference type="STRING" id="1245528.M3K0L5"/>
<feature type="compositionally biased region" description="Acidic residues" evidence="14">
    <location>
        <begin position="376"/>
        <end position="387"/>
    </location>
</feature>
<dbReference type="InterPro" id="IPR050242">
    <property type="entry name" value="JAMM_MPN+_peptidase_M67A"/>
</dbReference>
<comment type="caution">
    <text evidence="16">The sequence shown here is derived from an EMBL/GenBank/DDBJ whole genome shotgun (WGS) entry which is preliminary data.</text>
</comment>